<dbReference type="InterPro" id="IPR011006">
    <property type="entry name" value="CheY-like_superfamily"/>
</dbReference>
<dbReference type="SMART" id="SM00448">
    <property type="entry name" value="REC"/>
    <property type="match status" value="1"/>
</dbReference>
<dbReference type="Proteomes" id="UP000622687">
    <property type="component" value="Unassembled WGS sequence"/>
</dbReference>
<dbReference type="PANTHER" id="PTHR37299">
    <property type="entry name" value="TRANSCRIPTIONAL REGULATOR-RELATED"/>
    <property type="match status" value="1"/>
</dbReference>
<name>A0A934M369_9CLOT</name>
<evidence type="ECO:0000313" key="7">
    <source>
        <dbReference type="Proteomes" id="UP000622687"/>
    </source>
</evidence>
<dbReference type="Pfam" id="PF00072">
    <property type="entry name" value="Response_reg"/>
    <property type="match status" value="1"/>
</dbReference>
<dbReference type="InterPro" id="IPR046947">
    <property type="entry name" value="LytR-like"/>
</dbReference>
<reference evidence="6" key="1">
    <citation type="submission" date="2020-12" db="EMBL/GenBank/DDBJ databases">
        <title>Clostridium thailandense sp. nov., a novel acetogenic bacterium isolated from peat land soil in Thailand.</title>
        <authorList>
            <person name="Chaikitkaew S."/>
            <person name="Birkeland N.K."/>
        </authorList>
    </citation>
    <scope>NUCLEOTIDE SEQUENCE</scope>
    <source>
        <strain evidence="6">DSM 17425</strain>
    </source>
</reference>
<evidence type="ECO:0000259" key="5">
    <source>
        <dbReference type="PROSITE" id="PS50930"/>
    </source>
</evidence>
<evidence type="ECO:0000256" key="3">
    <source>
        <dbReference type="PROSITE-ProRule" id="PRU00169"/>
    </source>
</evidence>
<dbReference type="Gene3D" id="2.40.50.1020">
    <property type="entry name" value="LytTr DNA-binding domain"/>
    <property type="match status" value="1"/>
</dbReference>
<feature type="domain" description="Response regulatory" evidence="4">
    <location>
        <begin position="3"/>
        <end position="122"/>
    </location>
</feature>
<feature type="domain" description="HTH LytTR-type" evidence="5">
    <location>
        <begin position="133"/>
        <end position="233"/>
    </location>
</feature>
<comment type="function">
    <text evidence="2">May play the central regulatory role in sporulation. It may be an element of the effector pathway responsible for the activation of sporulation genes in response to nutritional stress. Spo0A may act in concert with spo0H (a sigma factor) to control the expression of some genes that are critical to the sporulation process.</text>
</comment>
<feature type="modified residue" description="4-aspartylphosphate" evidence="3">
    <location>
        <position position="59"/>
    </location>
</feature>
<dbReference type="GO" id="GO:0003677">
    <property type="term" value="F:DNA binding"/>
    <property type="evidence" value="ECO:0007669"/>
    <property type="project" value="InterPro"/>
</dbReference>
<dbReference type="PROSITE" id="PS50110">
    <property type="entry name" value="RESPONSE_REGULATORY"/>
    <property type="match status" value="1"/>
</dbReference>
<evidence type="ECO:0000256" key="1">
    <source>
        <dbReference type="ARBA" id="ARBA00018672"/>
    </source>
</evidence>
<dbReference type="SMART" id="SM00850">
    <property type="entry name" value="LytTR"/>
    <property type="match status" value="1"/>
</dbReference>
<keyword evidence="7" id="KW-1185">Reference proteome</keyword>
<dbReference type="Gene3D" id="3.40.50.2300">
    <property type="match status" value="1"/>
</dbReference>
<protein>
    <recommendedName>
        <fullName evidence="1">Stage 0 sporulation protein A homolog</fullName>
    </recommendedName>
</protein>
<sequence length="236" mass="28264">MIKIAICDDEKIILECMYNKIKKVTHKLYEDIEIKKFINGNELLVEITNAEHFDMLFLDIDMPQINGFEIANLVRKYNKEIIIIFLTSMDELVYESFKYNPFRFLRKQKVDEELVEVLTSAINSIEKVKEKQNIFNIDFGKVKLYLNDILYIECINRKVYLKTFNIKYKLLNTQFNNLINELDDKNFILIHRTCMVNLKYVFSINKLDIILDNKEKLPISRYRVNDIKRAFTLYAE</sequence>
<keyword evidence="3" id="KW-0597">Phosphoprotein</keyword>
<dbReference type="Pfam" id="PF04397">
    <property type="entry name" value="LytTR"/>
    <property type="match status" value="1"/>
</dbReference>
<evidence type="ECO:0000313" key="6">
    <source>
        <dbReference type="EMBL" id="MBI6871318.1"/>
    </source>
</evidence>
<evidence type="ECO:0000256" key="2">
    <source>
        <dbReference type="ARBA" id="ARBA00024867"/>
    </source>
</evidence>
<dbReference type="RefSeq" id="WP_211140785.1">
    <property type="nucleotide sequence ID" value="NZ_JAEEGB010000003.1"/>
</dbReference>
<dbReference type="InterPro" id="IPR007492">
    <property type="entry name" value="LytTR_DNA-bd_dom"/>
</dbReference>
<comment type="caution">
    <text evidence="6">The sequence shown here is derived from an EMBL/GenBank/DDBJ whole genome shotgun (WGS) entry which is preliminary data.</text>
</comment>
<evidence type="ECO:0000259" key="4">
    <source>
        <dbReference type="PROSITE" id="PS50110"/>
    </source>
</evidence>
<dbReference type="PANTHER" id="PTHR37299:SF1">
    <property type="entry name" value="STAGE 0 SPORULATION PROTEIN A HOMOLOG"/>
    <property type="match status" value="1"/>
</dbReference>
<organism evidence="6 7">
    <name type="scientific">Clostridium aciditolerans</name>
    <dbReference type="NCBI Taxonomy" id="339861"/>
    <lineage>
        <taxon>Bacteria</taxon>
        <taxon>Bacillati</taxon>
        <taxon>Bacillota</taxon>
        <taxon>Clostridia</taxon>
        <taxon>Eubacteriales</taxon>
        <taxon>Clostridiaceae</taxon>
        <taxon>Clostridium</taxon>
    </lineage>
</organism>
<dbReference type="PROSITE" id="PS50930">
    <property type="entry name" value="HTH_LYTTR"/>
    <property type="match status" value="1"/>
</dbReference>
<dbReference type="GO" id="GO:0000156">
    <property type="term" value="F:phosphorelay response regulator activity"/>
    <property type="evidence" value="ECO:0007669"/>
    <property type="project" value="InterPro"/>
</dbReference>
<proteinExistence type="predicted"/>
<accession>A0A934M369</accession>
<dbReference type="AlphaFoldDB" id="A0A934M369"/>
<dbReference type="InterPro" id="IPR001789">
    <property type="entry name" value="Sig_transdc_resp-reg_receiver"/>
</dbReference>
<gene>
    <name evidence="6" type="ORF">I6U51_01185</name>
</gene>
<dbReference type="EMBL" id="JAEEGB010000003">
    <property type="protein sequence ID" value="MBI6871318.1"/>
    <property type="molecule type" value="Genomic_DNA"/>
</dbReference>
<dbReference type="SUPFAM" id="SSF52172">
    <property type="entry name" value="CheY-like"/>
    <property type="match status" value="1"/>
</dbReference>